<proteinExistence type="predicted"/>
<dbReference type="SUPFAM" id="SSF81296">
    <property type="entry name" value="E set domains"/>
    <property type="match status" value="1"/>
</dbReference>
<dbReference type="InterPro" id="IPR013783">
    <property type="entry name" value="Ig-like_fold"/>
</dbReference>
<dbReference type="Pfam" id="PF01833">
    <property type="entry name" value="TIG"/>
    <property type="match status" value="1"/>
</dbReference>
<evidence type="ECO:0000259" key="2">
    <source>
        <dbReference type="Pfam" id="PF01833"/>
    </source>
</evidence>
<feature type="domain" description="IPT/TIG" evidence="2">
    <location>
        <begin position="370"/>
        <end position="457"/>
    </location>
</feature>
<gene>
    <name evidence="3" type="ORF">A2946_01400</name>
</gene>
<dbReference type="Proteomes" id="UP000178348">
    <property type="component" value="Unassembled WGS sequence"/>
</dbReference>
<evidence type="ECO:0000313" key="3">
    <source>
        <dbReference type="EMBL" id="OGZ01701.1"/>
    </source>
</evidence>
<comment type="caution">
    <text evidence="3">The sequence shown here is derived from an EMBL/GenBank/DDBJ whole genome shotgun (WGS) entry which is preliminary data.</text>
</comment>
<name>A0A1G2CM32_9BACT</name>
<organism evidence="3 4">
    <name type="scientific">Candidatus Liptonbacteria bacterium RIFCSPLOWO2_01_FULL_53_13</name>
    <dbReference type="NCBI Taxonomy" id="1798651"/>
    <lineage>
        <taxon>Bacteria</taxon>
        <taxon>Candidatus Liptoniibacteriota</taxon>
    </lineage>
</organism>
<evidence type="ECO:0000256" key="1">
    <source>
        <dbReference type="SAM" id="SignalP"/>
    </source>
</evidence>
<sequence>MKIQSLLSIIFIGAVAFLSAHAQQTTVASPTGQLFEFSNFIVEQVSPAEISFSFKNPPPVDTSNPALRISPKVLPLLSQIPACASIASQGAKKTSPVNCPPASPATPNLYRVKIVPETKLSLRDSTAGTLAQFSAGDHVTVRGVYVDDGVVRGLSIKNISKPVEKNYVQINNVEVLGASAGNPNAFIVFRRTGDGCLSFADGKKTISCPVGIKSLAGYSGASKIVVTDRVKSYLDFAEKYEVRLTGTTSVLDRNRKTANASDISAGDKLNVYGVFLNNEQTLFEAEIVRDLSLPYMKPAAERYTGTIVQLNAGDGSFVLRTRDGRLLTAKNPFQTNSFVSIKGLLDEKTDVVSGLSEITVRDLTDADAVPVIAELRPGSGPIGTRVTIMGSGFTRTGNSINFAGVRNAIPNLPSPDGKSLSFVMPAYACPGGGRACSNTPFPNGSYELSVTNANGTSDVVKIAIEPLPPLGITTASLPQVVEQDRYSTMIEARGGIDSYAWSISSGALPPGLTLNQPVCVAAPCRIPVTITGIPSVAGTYTFTVTLQSAQEKVSKEFSIVVVMALSRGY</sequence>
<evidence type="ECO:0000313" key="4">
    <source>
        <dbReference type="Proteomes" id="UP000178348"/>
    </source>
</evidence>
<accession>A0A1G2CM32</accession>
<dbReference type="InterPro" id="IPR002909">
    <property type="entry name" value="IPT_dom"/>
</dbReference>
<feature type="signal peptide" evidence="1">
    <location>
        <begin position="1"/>
        <end position="22"/>
    </location>
</feature>
<protein>
    <recommendedName>
        <fullName evidence="2">IPT/TIG domain-containing protein</fullName>
    </recommendedName>
</protein>
<keyword evidence="1" id="KW-0732">Signal</keyword>
<dbReference type="AlphaFoldDB" id="A0A1G2CM32"/>
<dbReference type="InterPro" id="IPR014756">
    <property type="entry name" value="Ig_E-set"/>
</dbReference>
<feature type="chain" id="PRO_5009582367" description="IPT/TIG domain-containing protein" evidence="1">
    <location>
        <begin position="23"/>
        <end position="569"/>
    </location>
</feature>
<dbReference type="EMBL" id="MHLB01000033">
    <property type="protein sequence ID" value="OGZ01701.1"/>
    <property type="molecule type" value="Genomic_DNA"/>
</dbReference>
<dbReference type="Pfam" id="PF05345">
    <property type="entry name" value="He_PIG"/>
    <property type="match status" value="1"/>
</dbReference>
<reference evidence="3 4" key="1">
    <citation type="journal article" date="2016" name="Nat. Commun.">
        <title>Thousands of microbial genomes shed light on interconnected biogeochemical processes in an aquifer system.</title>
        <authorList>
            <person name="Anantharaman K."/>
            <person name="Brown C.T."/>
            <person name="Hug L.A."/>
            <person name="Sharon I."/>
            <person name="Castelle C.J."/>
            <person name="Probst A.J."/>
            <person name="Thomas B.C."/>
            <person name="Singh A."/>
            <person name="Wilkins M.J."/>
            <person name="Karaoz U."/>
            <person name="Brodie E.L."/>
            <person name="Williams K.H."/>
            <person name="Hubbard S.S."/>
            <person name="Banfield J.F."/>
        </authorList>
    </citation>
    <scope>NUCLEOTIDE SEQUENCE [LARGE SCALE GENOMIC DNA]</scope>
</reference>
<dbReference type="Gene3D" id="2.60.40.10">
    <property type="entry name" value="Immunoglobulins"/>
    <property type="match status" value="2"/>
</dbReference>